<dbReference type="SUPFAM" id="SSF55895">
    <property type="entry name" value="Ribonuclease Rh-like"/>
    <property type="match status" value="1"/>
</dbReference>
<evidence type="ECO:0000313" key="4">
    <source>
        <dbReference type="EMBL" id="ORZ07402.1"/>
    </source>
</evidence>
<dbReference type="AlphaFoldDB" id="A0A1X2I1W0"/>
<dbReference type="PANTHER" id="PTHR11240">
    <property type="entry name" value="RIBONUCLEASE T2"/>
    <property type="match status" value="1"/>
</dbReference>
<feature type="chain" id="PRO_5010865156" evidence="3">
    <location>
        <begin position="21"/>
        <end position="194"/>
    </location>
</feature>
<evidence type="ECO:0000256" key="2">
    <source>
        <dbReference type="RuleBase" id="RU004328"/>
    </source>
</evidence>
<gene>
    <name evidence="4" type="ORF">BCR42DRAFT_472279</name>
</gene>
<dbReference type="PANTHER" id="PTHR11240:SF22">
    <property type="entry name" value="RIBONUCLEASE T2"/>
    <property type="match status" value="1"/>
</dbReference>
<keyword evidence="3" id="KW-0732">Signal</keyword>
<dbReference type="GO" id="GO:0006401">
    <property type="term" value="P:RNA catabolic process"/>
    <property type="evidence" value="ECO:0007669"/>
    <property type="project" value="TreeGrafter"/>
</dbReference>
<dbReference type="GO" id="GO:0005576">
    <property type="term" value="C:extracellular region"/>
    <property type="evidence" value="ECO:0007669"/>
    <property type="project" value="TreeGrafter"/>
</dbReference>
<dbReference type="OrthoDB" id="435754at2759"/>
<comment type="similarity">
    <text evidence="1 2">Belongs to the RNase T2 family.</text>
</comment>
<sequence length="194" mass="21918">MMKISLGAISSLAILSVVNALTTSLITRQVETCPIDALSCTPDAGGSCCSPSNGIVVLTQRWNQGLGPADSFTVKWFMVHVLLRWIPHVFPNYTQYHDVYTYFGTALQLRKQYDLFSILSDANITPGGSYSLDEFEYAIRSYTGFTPRITCKRGSVLEDIRIYFNVRNRDQYEPRNSTIRSNCSRQGRIHFPVK</sequence>
<reference evidence="4 5" key="1">
    <citation type="submission" date="2016-07" db="EMBL/GenBank/DDBJ databases">
        <title>Pervasive Adenine N6-methylation of Active Genes in Fungi.</title>
        <authorList>
            <consortium name="DOE Joint Genome Institute"/>
            <person name="Mondo S.J."/>
            <person name="Dannebaum R.O."/>
            <person name="Kuo R.C."/>
            <person name="Labutti K."/>
            <person name="Haridas S."/>
            <person name="Kuo A."/>
            <person name="Salamov A."/>
            <person name="Ahrendt S.R."/>
            <person name="Lipzen A."/>
            <person name="Sullivan W."/>
            <person name="Andreopoulos W.B."/>
            <person name="Clum A."/>
            <person name="Lindquist E."/>
            <person name="Daum C."/>
            <person name="Ramamoorthy G.K."/>
            <person name="Gryganskyi A."/>
            <person name="Culley D."/>
            <person name="Magnuson J.K."/>
            <person name="James T.Y."/>
            <person name="O'Malley M.A."/>
            <person name="Stajich J.E."/>
            <person name="Spatafora J.W."/>
            <person name="Visel A."/>
            <person name="Grigoriev I.V."/>
        </authorList>
    </citation>
    <scope>NUCLEOTIDE SEQUENCE [LARGE SCALE GENOMIC DNA]</scope>
    <source>
        <strain evidence="4 5">NRRL 1336</strain>
    </source>
</reference>
<protein>
    <submittedName>
        <fullName evidence="4">Ribonuclease T2-like protein</fullName>
    </submittedName>
</protein>
<evidence type="ECO:0000313" key="5">
    <source>
        <dbReference type="Proteomes" id="UP000193560"/>
    </source>
</evidence>
<name>A0A1X2I1W0_9FUNG</name>
<comment type="caution">
    <text evidence="4">The sequence shown here is derived from an EMBL/GenBank/DDBJ whole genome shotgun (WGS) entry which is preliminary data.</text>
</comment>
<dbReference type="Gene3D" id="3.90.730.10">
    <property type="entry name" value="Ribonuclease T2-like"/>
    <property type="match status" value="1"/>
</dbReference>
<organism evidence="4 5">
    <name type="scientific">Absidia repens</name>
    <dbReference type="NCBI Taxonomy" id="90262"/>
    <lineage>
        <taxon>Eukaryota</taxon>
        <taxon>Fungi</taxon>
        <taxon>Fungi incertae sedis</taxon>
        <taxon>Mucoromycota</taxon>
        <taxon>Mucoromycotina</taxon>
        <taxon>Mucoromycetes</taxon>
        <taxon>Mucorales</taxon>
        <taxon>Cunninghamellaceae</taxon>
        <taxon>Absidia</taxon>
    </lineage>
</organism>
<keyword evidence="5" id="KW-1185">Reference proteome</keyword>
<dbReference type="EMBL" id="MCGE01000035">
    <property type="protein sequence ID" value="ORZ07402.1"/>
    <property type="molecule type" value="Genomic_DNA"/>
</dbReference>
<dbReference type="InterPro" id="IPR036430">
    <property type="entry name" value="RNase_T2-like_sf"/>
</dbReference>
<evidence type="ECO:0000256" key="3">
    <source>
        <dbReference type="SAM" id="SignalP"/>
    </source>
</evidence>
<dbReference type="Proteomes" id="UP000193560">
    <property type="component" value="Unassembled WGS sequence"/>
</dbReference>
<accession>A0A1X2I1W0</accession>
<evidence type="ECO:0000256" key="1">
    <source>
        <dbReference type="ARBA" id="ARBA00007469"/>
    </source>
</evidence>
<dbReference type="Pfam" id="PF00445">
    <property type="entry name" value="Ribonuclease_T2"/>
    <property type="match status" value="1"/>
</dbReference>
<proteinExistence type="inferred from homology"/>
<dbReference type="GO" id="GO:0003723">
    <property type="term" value="F:RNA binding"/>
    <property type="evidence" value="ECO:0007669"/>
    <property type="project" value="InterPro"/>
</dbReference>
<dbReference type="GO" id="GO:0033897">
    <property type="term" value="F:ribonuclease T2 activity"/>
    <property type="evidence" value="ECO:0007669"/>
    <property type="project" value="InterPro"/>
</dbReference>
<dbReference type="InterPro" id="IPR001568">
    <property type="entry name" value="RNase_T2-like"/>
</dbReference>
<feature type="signal peptide" evidence="3">
    <location>
        <begin position="1"/>
        <end position="20"/>
    </location>
</feature>